<gene>
    <name evidence="9" type="primary">LOC101509558</name>
</gene>
<keyword evidence="3 6" id="KW-0812">Transmembrane</keyword>
<evidence type="ECO:0000256" key="2">
    <source>
        <dbReference type="ARBA" id="ARBA00007635"/>
    </source>
</evidence>
<dbReference type="OrthoDB" id="1728340at2759"/>
<dbReference type="InterPro" id="IPR000620">
    <property type="entry name" value="EamA_dom"/>
</dbReference>
<feature type="transmembrane region" description="Helical" evidence="6">
    <location>
        <begin position="104"/>
        <end position="124"/>
    </location>
</feature>
<dbReference type="SUPFAM" id="SSF103481">
    <property type="entry name" value="Multidrug resistance efflux transporter EmrE"/>
    <property type="match status" value="2"/>
</dbReference>
<evidence type="ECO:0000256" key="3">
    <source>
        <dbReference type="ARBA" id="ARBA00022692"/>
    </source>
</evidence>
<feature type="transmembrane region" description="Helical" evidence="6">
    <location>
        <begin position="7"/>
        <end position="31"/>
    </location>
</feature>
<reference evidence="9" key="2">
    <citation type="submission" date="2025-08" db="UniProtKB">
        <authorList>
            <consortium name="RefSeq"/>
        </authorList>
    </citation>
    <scope>IDENTIFICATION</scope>
    <source>
        <tissue evidence="9">Etiolated seedlings</tissue>
    </source>
</reference>
<proteinExistence type="inferred from homology"/>
<dbReference type="InterPro" id="IPR037185">
    <property type="entry name" value="EmrE-like"/>
</dbReference>
<comment type="subcellular location">
    <subcellularLocation>
        <location evidence="1 6">Membrane</location>
        <topology evidence="1 6">Multi-pass membrane protein</topology>
    </subcellularLocation>
</comment>
<feature type="transmembrane region" description="Helical" evidence="6">
    <location>
        <begin position="186"/>
        <end position="206"/>
    </location>
</feature>
<feature type="transmembrane region" description="Helical" evidence="6">
    <location>
        <begin position="136"/>
        <end position="156"/>
    </location>
</feature>
<organism evidence="8 9">
    <name type="scientific">Cicer arietinum</name>
    <name type="common">Chickpea</name>
    <name type="synonym">Garbanzo</name>
    <dbReference type="NCBI Taxonomy" id="3827"/>
    <lineage>
        <taxon>Eukaryota</taxon>
        <taxon>Viridiplantae</taxon>
        <taxon>Streptophyta</taxon>
        <taxon>Embryophyta</taxon>
        <taxon>Tracheophyta</taxon>
        <taxon>Spermatophyta</taxon>
        <taxon>Magnoliopsida</taxon>
        <taxon>eudicotyledons</taxon>
        <taxon>Gunneridae</taxon>
        <taxon>Pentapetalae</taxon>
        <taxon>rosids</taxon>
        <taxon>fabids</taxon>
        <taxon>Fabales</taxon>
        <taxon>Fabaceae</taxon>
        <taxon>Papilionoideae</taxon>
        <taxon>50 kb inversion clade</taxon>
        <taxon>NPAAA clade</taxon>
        <taxon>Hologalegina</taxon>
        <taxon>IRL clade</taxon>
        <taxon>Cicereae</taxon>
        <taxon>Cicer</taxon>
    </lineage>
</organism>
<feature type="transmembrane region" description="Helical" evidence="6">
    <location>
        <begin position="309"/>
        <end position="327"/>
    </location>
</feature>
<comment type="similarity">
    <text evidence="2 6">Belongs to the drug/metabolite transporter (DMT) superfamily. Plant drug/metabolite exporter (P-DME) (TC 2.A.7.4) family.</text>
</comment>
<feature type="transmembrane region" description="Helical" evidence="6">
    <location>
        <begin position="252"/>
        <end position="275"/>
    </location>
</feature>
<evidence type="ECO:0000256" key="1">
    <source>
        <dbReference type="ARBA" id="ARBA00004141"/>
    </source>
</evidence>
<dbReference type="Pfam" id="PF00892">
    <property type="entry name" value="EamA"/>
    <property type="match status" value="1"/>
</dbReference>
<evidence type="ECO:0000256" key="5">
    <source>
        <dbReference type="ARBA" id="ARBA00023136"/>
    </source>
</evidence>
<protein>
    <recommendedName>
        <fullName evidence="6">WAT1-related protein</fullName>
    </recommendedName>
</protein>
<dbReference type="InterPro" id="IPR030184">
    <property type="entry name" value="WAT1-related"/>
</dbReference>
<feature type="domain" description="EamA" evidence="7">
    <location>
        <begin position="33"/>
        <end position="154"/>
    </location>
</feature>
<keyword evidence="8" id="KW-1185">Reference proteome</keyword>
<dbReference type="PANTHER" id="PTHR31218">
    <property type="entry name" value="WAT1-RELATED PROTEIN"/>
    <property type="match status" value="1"/>
</dbReference>
<accession>A0A1S3DXZ0</accession>
<evidence type="ECO:0000259" key="7">
    <source>
        <dbReference type="Pfam" id="PF00892"/>
    </source>
</evidence>
<dbReference type="AlphaFoldDB" id="A0A1S3DXZ0"/>
<keyword evidence="5 6" id="KW-0472">Membrane</keyword>
<sequence length="362" mass="39297">MTRRWSFYMDFLPVVVIIGNECIDMSLLTLYKAATLQGMNNHVFIAYAYAVGTFVLLPITLFTTRSRVVSPISFSIICKSMLLGAIGCSSQILGYVAINYSSPTLASAIANLVPAFTFILAVTFRMEKLSAKSRSSNAKVIGSIISIAGAFVLTFYKGPSIINADTHLTSLFHQPIAFIKSVDSSWAFAGILLTLDYFLVSLWYILQVHILKEFPDELTLVLLYSITATIISIVVALLSVPNASAWKIGLNLSLISIVSSGIFGKLIGNMVVAWLVHLKGAVYVTSFIPLQIVISVALGAIFLGDTLHVGSIIGATIISIGLYAVMWGKVTEEDVGDTMELPSTENIEPLLQVVEPKLMKIK</sequence>
<name>A0A1S3DXZ0_CICAR</name>
<dbReference type="Proteomes" id="UP000087171">
    <property type="component" value="Chromosome Ca2"/>
</dbReference>
<evidence type="ECO:0000256" key="4">
    <source>
        <dbReference type="ARBA" id="ARBA00022989"/>
    </source>
</evidence>
<dbReference type="RefSeq" id="XP_012568024.1">
    <property type="nucleotide sequence ID" value="XM_012712570.2"/>
</dbReference>
<dbReference type="GO" id="GO:0016020">
    <property type="term" value="C:membrane"/>
    <property type="evidence" value="ECO:0007669"/>
    <property type="project" value="UniProtKB-SubCell"/>
</dbReference>
<evidence type="ECO:0000313" key="8">
    <source>
        <dbReference type="Proteomes" id="UP000087171"/>
    </source>
</evidence>
<evidence type="ECO:0000313" key="9">
    <source>
        <dbReference type="RefSeq" id="XP_012568024.1"/>
    </source>
</evidence>
<feature type="transmembrane region" description="Helical" evidence="6">
    <location>
        <begin position="218"/>
        <end position="240"/>
    </location>
</feature>
<dbReference type="GO" id="GO:0022857">
    <property type="term" value="F:transmembrane transporter activity"/>
    <property type="evidence" value="ECO:0007669"/>
    <property type="project" value="InterPro"/>
</dbReference>
<dbReference type="KEGG" id="cam:101509558"/>
<feature type="transmembrane region" description="Helical" evidence="6">
    <location>
        <begin position="282"/>
        <end position="303"/>
    </location>
</feature>
<dbReference type="STRING" id="3827.A0A1S3DXZ0"/>
<reference evidence="8" key="1">
    <citation type="journal article" date="2013" name="Nat. Biotechnol.">
        <title>Draft genome sequence of chickpea (Cicer arietinum) provides a resource for trait improvement.</title>
        <authorList>
            <person name="Varshney R.K."/>
            <person name="Song C."/>
            <person name="Saxena R.K."/>
            <person name="Azam S."/>
            <person name="Yu S."/>
            <person name="Sharpe A.G."/>
            <person name="Cannon S."/>
            <person name="Baek J."/>
            <person name="Rosen B.D."/>
            <person name="Tar'an B."/>
            <person name="Millan T."/>
            <person name="Zhang X."/>
            <person name="Ramsay L.D."/>
            <person name="Iwata A."/>
            <person name="Wang Y."/>
            <person name="Nelson W."/>
            <person name="Farmer A.D."/>
            <person name="Gaur P.M."/>
            <person name="Soderlund C."/>
            <person name="Penmetsa R.V."/>
            <person name="Xu C."/>
            <person name="Bharti A.K."/>
            <person name="He W."/>
            <person name="Winter P."/>
            <person name="Zhao S."/>
            <person name="Hane J.K."/>
            <person name="Carrasquilla-Garcia N."/>
            <person name="Condie J.A."/>
            <person name="Upadhyaya H.D."/>
            <person name="Luo M.C."/>
            <person name="Thudi M."/>
            <person name="Gowda C.L."/>
            <person name="Singh N.P."/>
            <person name="Lichtenzveig J."/>
            <person name="Gali K.K."/>
            <person name="Rubio J."/>
            <person name="Nadarajan N."/>
            <person name="Dolezel J."/>
            <person name="Bansal K.C."/>
            <person name="Xu X."/>
            <person name="Edwards D."/>
            <person name="Zhang G."/>
            <person name="Kahl G."/>
            <person name="Gil J."/>
            <person name="Singh K.B."/>
            <person name="Datta S.K."/>
            <person name="Jackson S.A."/>
            <person name="Wang J."/>
            <person name="Cook D.R."/>
        </authorList>
    </citation>
    <scope>NUCLEOTIDE SEQUENCE [LARGE SCALE GENOMIC DNA]</scope>
    <source>
        <strain evidence="8">cv. CDC Frontier</strain>
    </source>
</reference>
<feature type="transmembrane region" description="Helical" evidence="6">
    <location>
        <begin position="43"/>
        <end position="64"/>
    </location>
</feature>
<feature type="transmembrane region" description="Helical" evidence="6">
    <location>
        <begin position="76"/>
        <end position="98"/>
    </location>
</feature>
<keyword evidence="4 6" id="KW-1133">Transmembrane helix</keyword>
<dbReference type="GeneID" id="101509558"/>
<evidence type="ECO:0000256" key="6">
    <source>
        <dbReference type="RuleBase" id="RU363077"/>
    </source>
</evidence>